<dbReference type="InterPro" id="IPR000835">
    <property type="entry name" value="HTH_MarR-typ"/>
</dbReference>
<dbReference type="Proteomes" id="UP000070092">
    <property type="component" value="Unassembled WGS sequence"/>
</dbReference>
<feature type="region of interest" description="Disordered" evidence="4">
    <location>
        <begin position="179"/>
        <end position="208"/>
    </location>
</feature>
<protein>
    <submittedName>
        <fullName evidence="7">Transcriptional regulator, MarR family</fullName>
    </submittedName>
</protein>
<dbReference type="PRINTS" id="PR00598">
    <property type="entry name" value="HTHMARR"/>
</dbReference>
<dbReference type="PANTHER" id="PTHR42756">
    <property type="entry name" value="TRANSCRIPTIONAL REGULATOR, MARR"/>
    <property type="match status" value="1"/>
</dbReference>
<gene>
    <name evidence="7" type="ORF">HMPREF3196_00440</name>
</gene>
<keyword evidence="2" id="KW-0238">DNA-binding</keyword>
<dbReference type="PATRIC" id="fig|1681.53.peg.427"/>
<feature type="chain" id="PRO_5007457015" evidence="5">
    <location>
        <begin position="24"/>
        <end position="208"/>
    </location>
</feature>
<dbReference type="AlphaFoldDB" id="A0A133KRF6"/>
<evidence type="ECO:0000313" key="8">
    <source>
        <dbReference type="Proteomes" id="UP000070092"/>
    </source>
</evidence>
<feature type="signal peptide" evidence="5">
    <location>
        <begin position="1"/>
        <end position="23"/>
    </location>
</feature>
<keyword evidence="1" id="KW-0805">Transcription regulation</keyword>
<dbReference type="GO" id="GO:0003677">
    <property type="term" value="F:DNA binding"/>
    <property type="evidence" value="ECO:0007669"/>
    <property type="project" value="UniProtKB-KW"/>
</dbReference>
<dbReference type="Gene3D" id="1.10.10.10">
    <property type="entry name" value="Winged helix-like DNA-binding domain superfamily/Winged helix DNA-binding domain"/>
    <property type="match status" value="1"/>
</dbReference>
<sequence length="208" mass="23605">MQLLYMVCIIMLCCLNVRNAIFASTDMVWRGMEQRILSIEIRAVSKAVDRYLGESMPLSAKGTTGGNAHIIMFLARNRDREIYQHTIEQKFCITRSTASRVLALMEKNGLIARESVAHDARCKRIVLTDKADAIVADLKANGERVERLLVDGFTQTEQDALHDYVERMRANIERAQHEFEHQTSSQTPSTAAPEYSEAEVINTKEENK</sequence>
<evidence type="ECO:0000313" key="7">
    <source>
        <dbReference type="EMBL" id="KWZ82138.1"/>
    </source>
</evidence>
<name>A0A133KRF6_BIFBI</name>
<proteinExistence type="predicted"/>
<evidence type="ECO:0000256" key="4">
    <source>
        <dbReference type="SAM" id="MobiDB-lite"/>
    </source>
</evidence>
<evidence type="ECO:0000256" key="1">
    <source>
        <dbReference type="ARBA" id="ARBA00023015"/>
    </source>
</evidence>
<dbReference type="PANTHER" id="PTHR42756:SF1">
    <property type="entry name" value="TRANSCRIPTIONAL REPRESSOR OF EMRAB OPERON"/>
    <property type="match status" value="1"/>
</dbReference>
<evidence type="ECO:0000256" key="3">
    <source>
        <dbReference type="ARBA" id="ARBA00023163"/>
    </source>
</evidence>
<keyword evidence="3" id="KW-0804">Transcription</keyword>
<evidence type="ECO:0000256" key="5">
    <source>
        <dbReference type="SAM" id="SignalP"/>
    </source>
</evidence>
<dbReference type="InterPro" id="IPR036390">
    <property type="entry name" value="WH_DNA-bd_sf"/>
</dbReference>
<dbReference type="GO" id="GO:0003700">
    <property type="term" value="F:DNA-binding transcription factor activity"/>
    <property type="evidence" value="ECO:0007669"/>
    <property type="project" value="InterPro"/>
</dbReference>
<dbReference type="PROSITE" id="PS50995">
    <property type="entry name" value="HTH_MARR_2"/>
    <property type="match status" value="1"/>
</dbReference>
<feature type="domain" description="HTH marR-type" evidence="6">
    <location>
        <begin position="34"/>
        <end position="170"/>
    </location>
</feature>
<dbReference type="Pfam" id="PF12802">
    <property type="entry name" value="MarR_2"/>
    <property type="match status" value="1"/>
</dbReference>
<dbReference type="SUPFAM" id="SSF46785">
    <property type="entry name" value="Winged helix' DNA-binding domain"/>
    <property type="match status" value="1"/>
</dbReference>
<accession>A0A133KRF6</accession>
<reference evidence="7 8" key="1">
    <citation type="submission" date="2016-01" db="EMBL/GenBank/DDBJ databases">
        <authorList>
            <person name="Oliw E.H."/>
        </authorList>
    </citation>
    <scope>NUCLEOTIDE SEQUENCE [LARGE SCALE GENOMIC DNA]</scope>
    <source>
        <strain evidence="7 8">MJR8628B</strain>
    </source>
</reference>
<dbReference type="EMBL" id="LRPO01000019">
    <property type="protein sequence ID" value="KWZ82138.1"/>
    <property type="molecule type" value="Genomic_DNA"/>
</dbReference>
<keyword evidence="5" id="KW-0732">Signal</keyword>
<evidence type="ECO:0000259" key="6">
    <source>
        <dbReference type="PROSITE" id="PS50995"/>
    </source>
</evidence>
<organism evidence="7 8">
    <name type="scientific">Bifidobacterium bifidum</name>
    <dbReference type="NCBI Taxonomy" id="1681"/>
    <lineage>
        <taxon>Bacteria</taxon>
        <taxon>Bacillati</taxon>
        <taxon>Actinomycetota</taxon>
        <taxon>Actinomycetes</taxon>
        <taxon>Bifidobacteriales</taxon>
        <taxon>Bifidobacteriaceae</taxon>
        <taxon>Bifidobacterium</taxon>
    </lineage>
</organism>
<comment type="caution">
    <text evidence="7">The sequence shown here is derived from an EMBL/GenBank/DDBJ whole genome shotgun (WGS) entry which is preliminary data.</text>
</comment>
<dbReference type="InterPro" id="IPR036388">
    <property type="entry name" value="WH-like_DNA-bd_sf"/>
</dbReference>
<dbReference type="SMART" id="SM00347">
    <property type="entry name" value="HTH_MARR"/>
    <property type="match status" value="1"/>
</dbReference>
<evidence type="ECO:0000256" key="2">
    <source>
        <dbReference type="ARBA" id="ARBA00023125"/>
    </source>
</evidence>